<feature type="transmembrane region" description="Helical" evidence="1">
    <location>
        <begin position="62"/>
        <end position="80"/>
    </location>
</feature>
<dbReference type="RefSeq" id="WP_188944452.1">
    <property type="nucleotide sequence ID" value="NZ_BMPN01000016.1"/>
</dbReference>
<keyword evidence="1" id="KW-0812">Transmembrane</keyword>
<reference evidence="3" key="1">
    <citation type="journal article" date="2019" name="Int. J. Syst. Evol. Microbiol.">
        <title>The Global Catalogue of Microorganisms (GCM) 10K type strain sequencing project: providing services to taxonomists for standard genome sequencing and annotation.</title>
        <authorList>
            <consortium name="The Broad Institute Genomics Platform"/>
            <consortium name="The Broad Institute Genome Sequencing Center for Infectious Disease"/>
            <person name="Wu L."/>
            <person name="Ma J."/>
        </authorList>
    </citation>
    <scope>NUCLEOTIDE SEQUENCE [LARGE SCALE GENOMIC DNA]</scope>
    <source>
        <strain evidence="3">JCM 30071</strain>
    </source>
</reference>
<proteinExistence type="predicted"/>
<keyword evidence="3" id="KW-1185">Reference proteome</keyword>
<sequence>MKSLLKKFDFFTENIKRKVLNLIDQLAEKDIEKVNRQYELQYGKELNEKEIIEIKKNVIIRIWKYCSILLIVLLILLSSIF</sequence>
<comment type="caution">
    <text evidence="2">The sequence shown here is derived from an EMBL/GenBank/DDBJ whole genome shotgun (WGS) entry which is preliminary data.</text>
</comment>
<gene>
    <name evidence="2" type="ORF">GCM10007111_43730</name>
</gene>
<accession>A0ABQ2E1D1</accession>
<name>A0ABQ2E1D1_9BACI</name>
<keyword evidence="1" id="KW-0472">Membrane</keyword>
<keyword evidence="1" id="KW-1133">Transmembrane helix</keyword>
<evidence type="ECO:0000313" key="2">
    <source>
        <dbReference type="EMBL" id="GGJ77382.1"/>
    </source>
</evidence>
<evidence type="ECO:0000256" key="1">
    <source>
        <dbReference type="SAM" id="Phobius"/>
    </source>
</evidence>
<dbReference type="EMBL" id="BMPN01000016">
    <property type="protein sequence ID" value="GGJ77382.1"/>
    <property type="molecule type" value="Genomic_DNA"/>
</dbReference>
<organism evidence="2 3">
    <name type="scientific">Virgibacillus kapii</name>
    <dbReference type="NCBI Taxonomy" id="1638645"/>
    <lineage>
        <taxon>Bacteria</taxon>
        <taxon>Bacillati</taxon>
        <taxon>Bacillota</taxon>
        <taxon>Bacilli</taxon>
        <taxon>Bacillales</taxon>
        <taxon>Bacillaceae</taxon>
        <taxon>Virgibacillus</taxon>
    </lineage>
</organism>
<protein>
    <recommendedName>
        <fullName evidence="4">DUF1700 domain-containing protein</fullName>
    </recommendedName>
</protein>
<evidence type="ECO:0000313" key="3">
    <source>
        <dbReference type="Proteomes" id="UP000634435"/>
    </source>
</evidence>
<evidence type="ECO:0008006" key="4">
    <source>
        <dbReference type="Google" id="ProtNLM"/>
    </source>
</evidence>
<dbReference type="Proteomes" id="UP000634435">
    <property type="component" value="Unassembled WGS sequence"/>
</dbReference>